<organism evidence="1">
    <name type="scientific">Methyloraptor flagellatus</name>
    <dbReference type="NCBI Taxonomy" id="3162530"/>
    <lineage>
        <taxon>Bacteria</taxon>
        <taxon>Pseudomonadati</taxon>
        <taxon>Pseudomonadota</taxon>
        <taxon>Alphaproteobacteria</taxon>
        <taxon>Hyphomicrobiales</taxon>
        <taxon>Ancalomicrobiaceae</taxon>
        <taxon>Methyloraptor</taxon>
    </lineage>
</organism>
<dbReference type="KEGG" id="mflg:ABS361_00030"/>
<dbReference type="AlphaFoldDB" id="A0AAU7XCY8"/>
<dbReference type="InterPro" id="IPR010921">
    <property type="entry name" value="Trp_repressor/repl_initiator"/>
</dbReference>
<dbReference type="PANTHER" id="PTHR37936:SF3">
    <property type="entry name" value="TRANSPOSASE INSC FOR INSERTION ELEMENT IS2A-RELATED"/>
    <property type="match status" value="1"/>
</dbReference>
<dbReference type="RefSeq" id="WP_407049834.1">
    <property type="nucleotide sequence ID" value="NZ_CP158568.1"/>
</dbReference>
<accession>A0AAU7XCY8</accession>
<evidence type="ECO:0000313" key="1">
    <source>
        <dbReference type="EMBL" id="XBY44744.1"/>
    </source>
</evidence>
<dbReference type="InterPro" id="IPR002514">
    <property type="entry name" value="Transposase_8"/>
</dbReference>
<protein>
    <submittedName>
        <fullName evidence="1">Transposase</fullName>
    </submittedName>
</protein>
<dbReference type="SUPFAM" id="SSF48295">
    <property type="entry name" value="TrpR-like"/>
    <property type="match status" value="1"/>
</dbReference>
<dbReference type="NCBIfam" id="NF047595">
    <property type="entry name" value="IS66_ISRel24_TnpA"/>
    <property type="match status" value="1"/>
</dbReference>
<dbReference type="GO" id="GO:0006313">
    <property type="term" value="P:DNA transposition"/>
    <property type="evidence" value="ECO:0007669"/>
    <property type="project" value="InterPro"/>
</dbReference>
<dbReference type="GO" id="GO:0043565">
    <property type="term" value="F:sequence-specific DNA binding"/>
    <property type="evidence" value="ECO:0007669"/>
    <property type="project" value="InterPro"/>
</dbReference>
<dbReference type="Pfam" id="PF01527">
    <property type="entry name" value="HTH_Tnp_1"/>
    <property type="match status" value="1"/>
</dbReference>
<reference evidence="1" key="1">
    <citation type="submission" date="2024-06" db="EMBL/GenBank/DDBJ databases">
        <title>Methylostella associata gen. nov., sp. nov., a novel Ancalomicrobiaceae-affiliated facultatively methylotrophic bacteria that feed on methanotrophs of the genus Methylococcus.</title>
        <authorList>
            <person name="Saltykova V."/>
            <person name="Danilova O.V."/>
            <person name="Oshkin I.Y."/>
            <person name="Belova S.E."/>
            <person name="Pimenov N.V."/>
            <person name="Dedysh S.N."/>
        </authorList>
    </citation>
    <scope>NUCLEOTIDE SEQUENCE</scope>
    <source>
        <strain evidence="1">S20</strain>
    </source>
</reference>
<dbReference type="PANTHER" id="PTHR37936">
    <property type="entry name" value="TRANSPOSASE INSC FOR INSERTION ELEMENT IS2A-RELATED"/>
    <property type="match status" value="1"/>
</dbReference>
<sequence length="143" mass="15418">MASAKVISEFEVLSAADVGRRRVWTAEDKVRIVEESLAGWRQGSATARRLGISRSLLTRWRADYRAGRLGPLVPTFMAVTTAEAAASVLAPLPVQERPTPQAVAPPMAETTVEIVLCNGRRMIVPVTVDPAVLSRLVMAVDAP</sequence>
<dbReference type="GO" id="GO:0004803">
    <property type="term" value="F:transposase activity"/>
    <property type="evidence" value="ECO:0007669"/>
    <property type="project" value="InterPro"/>
</dbReference>
<gene>
    <name evidence="1" type="ORF">ABS361_00030</name>
</gene>
<dbReference type="EMBL" id="CP158568">
    <property type="protein sequence ID" value="XBY44744.1"/>
    <property type="molecule type" value="Genomic_DNA"/>
</dbReference>
<name>A0AAU7XCY8_9HYPH</name>
<proteinExistence type="predicted"/>